<comment type="caution">
    <text evidence="2">The sequence shown here is derived from an EMBL/GenBank/DDBJ whole genome shotgun (WGS) entry which is preliminary data.</text>
</comment>
<evidence type="ECO:0000313" key="2">
    <source>
        <dbReference type="EMBL" id="PGH14315.1"/>
    </source>
</evidence>
<name>A0A2B7XZF0_9EURO</name>
<proteinExistence type="predicted"/>
<evidence type="ECO:0000256" key="1">
    <source>
        <dbReference type="SAM" id="MobiDB-lite"/>
    </source>
</evidence>
<feature type="region of interest" description="Disordered" evidence="1">
    <location>
        <begin position="40"/>
        <end position="67"/>
    </location>
</feature>
<dbReference type="AlphaFoldDB" id="A0A2B7XZF0"/>
<feature type="compositionally biased region" description="Basic and acidic residues" evidence="1">
    <location>
        <begin position="53"/>
        <end position="67"/>
    </location>
</feature>
<keyword evidence="3" id="KW-1185">Reference proteome</keyword>
<gene>
    <name evidence="2" type="ORF">AJ79_03137</name>
</gene>
<reference evidence="2 3" key="1">
    <citation type="submission" date="2017-10" db="EMBL/GenBank/DDBJ databases">
        <title>Comparative genomics in systemic dimorphic fungi from Ajellomycetaceae.</title>
        <authorList>
            <person name="Munoz J.F."/>
            <person name="Mcewen J.G."/>
            <person name="Clay O.K."/>
            <person name="Cuomo C.A."/>
        </authorList>
    </citation>
    <scope>NUCLEOTIDE SEQUENCE [LARGE SCALE GENOMIC DNA]</scope>
    <source>
        <strain evidence="2 3">UAMH5409</strain>
    </source>
</reference>
<organism evidence="2 3">
    <name type="scientific">Helicocarpus griseus UAMH5409</name>
    <dbReference type="NCBI Taxonomy" id="1447875"/>
    <lineage>
        <taxon>Eukaryota</taxon>
        <taxon>Fungi</taxon>
        <taxon>Dikarya</taxon>
        <taxon>Ascomycota</taxon>
        <taxon>Pezizomycotina</taxon>
        <taxon>Eurotiomycetes</taxon>
        <taxon>Eurotiomycetidae</taxon>
        <taxon>Onygenales</taxon>
        <taxon>Ajellomycetaceae</taxon>
        <taxon>Helicocarpus</taxon>
    </lineage>
</organism>
<accession>A0A2B7XZF0</accession>
<evidence type="ECO:0000313" key="3">
    <source>
        <dbReference type="Proteomes" id="UP000223968"/>
    </source>
</evidence>
<sequence>MSCTEASDSTQSPCGHSGAQTNIMAARAGIDVVCGVYPFELEGPRDTMPPSPKPEKPEKPQDPKVEEVDCYGRQQFSDHEDVDPDEQNRFIGWAELVLHLKTSKLGESKSNFTRT</sequence>
<dbReference type="EMBL" id="PDNB01000036">
    <property type="protein sequence ID" value="PGH14315.1"/>
    <property type="molecule type" value="Genomic_DNA"/>
</dbReference>
<dbReference type="Proteomes" id="UP000223968">
    <property type="component" value="Unassembled WGS sequence"/>
</dbReference>
<protein>
    <submittedName>
        <fullName evidence="2">Uncharacterized protein</fullName>
    </submittedName>
</protein>